<protein>
    <submittedName>
        <fullName evidence="2">TPM domain-containing protein</fullName>
    </submittedName>
</protein>
<dbReference type="Pfam" id="PF04536">
    <property type="entry name" value="TPM_phosphatase"/>
    <property type="match status" value="1"/>
</dbReference>
<evidence type="ECO:0000313" key="2">
    <source>
        <dbReference type="EMBL" id="AZJ35446.1"/>
    </source>
</evidence>
<dbReference type="PROSITE" id="PS51257">
    <property type="entry name" value="PROKAR_LIPOPROTEIN"/>
    <property type="match status" value="1"/>
</dbReference>
<organism evidence="2 3">
    <name type="scientific">Tenacibaculum singaporense</name>
    <dbReference type="NCBI Taxonomy" id="2358479"/>
    <lineage>
        <taxon>Bacteria</taxon>
        <taxon>Pseudomonadati</taxon>
        <taxon>Bacteroidota</taxon>
        <taxon>Flavobacteriia</taxon>
        <taxon>Flavobacteriales</taxon>
        <taxon>Flavobacteriaceae</taxon>
        <taxon>Tenacibaculum</taxon>
    </lineage>
</organism>
<accession>A0A3S8R6Q0</accession>
<dbReference type="KEGG" id="tsig:D6T69_07890"/>
<name>A0A3S8R6Q0_9FLAO</name>
<reference evidence="2 3" key="1">
    <citation type="submission" date="2018-09" db="EMBL/GenBank/DDBJ databases">
        <title>Insights into the microbiota of Asian seabass (Lates calcarifer) with tenacibaculosis symptoms and description of sp. nov. Tenacibaculum singaporense.</title>
        <authorList>
            <person name="Miyake S."/>
            <person name="Soh M."/>
            <person name="Azman M.N."/>
            <person name="Ngoh S.Y."/>
            <person name="Orban L."/>
        </authorList>
    </citation>
    <scope>NUCLEOTIDE SEQUENCE [LARGE SCALE GENOMIC DNA]</scope>
    <source>
        <strain evidence="2 3">DSM 106434</strain>
    </source>
</reference>
<sequence>MKKEKVIVILLLIITVFSCKNTENEKEVIFFNKSKEVVQSKFPFPIGYVNDYEDVFTKEEEEKLEKLIDDYEKESTNVIAVVTISSYDPYKNIEDYSLALANDWGVGRKDKNNGLTIVINKLKREIRISTGLGTEKTLTDEICKKVIDSVIIPEFKNEKYYEGVEKGIRSLIKQW</sequence>
<dbReference type="InterPro" id="IPR007621">
    <property type="entry name" value="TPM_dom"/>
</dbReference>
<keyword evidence="3" id="KW-1185">Reference proteome</keyword>
<dbReference type="EMBL" id="CP032548">
    <property type="protein sequence ID" value="AZJ35446.1"/>
    <property type="molecule type" value="Genomic_DNA"/>
</dbReference>
<dbReference type="Gene3D" id="3.10.310.50">
    <property type="match status" value="1"/>
</dbReference>
<evidence type="ECO:0000313" key="3">
    <source>
        <dbReference type="Proteomes" id="UP000274593"/>
    </source>
</evidence>
<dbReference type="Proteomes" id="UP000274593">
    <property type="component" value="Chromosome"/>
</dbReference>
<proteinExistence type="predicted"/>
<dbReference type="PANTHER" id="PTHR30373:SF2">
    <property type="entry name" value="UPF0603 PROTEIN YGCG"/>
    <property type="match status" value="1"/>
</dbReference>
<evidence type="ECO:0000259" key="1">
    <source>
        <dbReference type="Pfam" id="PF04536"/>
    </source>
</evidence>
<gene>
    <name evidence="2" type="ORF">D6T69_07890</name>
</gene>
<dbReference type="PANTHER" id="PTHR30373">
    <property type="entry name" value="UPF0603 PROTEIN YGCG"/>
    <property type="match status" value="1"/>
</dbReference>
<feature type="domain" description="TPM" evidence="1">
    <location>
        <begin position="49"/>
        <end position="173"/>
    </location>
</feature>
<dbReference type="RefSeq" id="WP_125067226.1">
    <property type="nucleotide sequence ID" value="NZ_CP032548.1"/>
</dbReference>
<dbReference type="AlphaFoldDB" id="A0A3S8R6Q0"/>